<name>A0A177EMI7_9MICR</name>
<keyword evidence="1" id="KW-0479">Metal-binding</keyword>
<evidence type="ECO:0000313" key="7">
    <source>
        <dbReference type="Proteomes" id="UP000185944"/>
    </source>
</evidence>
<keyword evidence="2 4" id="KW-0863">Zinc-finger</keyword>
<feature type="non-terminal residue" evidence="6">
    <location>
        <position position="1"/>
    </location>
</feature>
<evidence type="ECO:0000256" key="2">
    <source>
        <dbReference type="ARBA" id="ARBA00022771"/>
    </source>
</evidence>
<dbReference type="PROSITE" id="PS50089">
    <property type="entry name" value="ZF_RING_2"/>
    <property type="match status" value="1"/>
</dbReference>
<dbReference type="InterPro" id="IPR017907">
    <property type="entry name" value="Znf_RING_CS"/>
</dbReference>
<dbReference type="EMBL" id="LTDL01000010">
    <property type="protein sequence ID" value="OAG32199.1"/>
    <property type="molecule type" value="Genomic_DNA"/>
</dbReference>
<evidence type="ECO:0000256" key="3">
    <source>
        <dbReference type="ARBA" id="ARBA00022833"/>
    </source>
</evidence>
<dbReference type="AlphaFoldDB" id="A0A177EMI7"/>
<comment type="caution">
    <text evidence="6">The sequence shown here is derived from an EMBL/GenBank/DDBJ whole genome shotgun (WGS) entry which is preliminary data.</text>
</comment>
<evidence type="ECO:0000259" key="5">
    <source>
        <dbReference type="PROSITE" id="PS50089"/>
    </source>
</evidence>
<organism evidence="6 7">
    <name type="scientific">Nematocida displodere</name>
    <dbReference type="NCBI Taxonomy" id="1805483"/>
    <lineage>
        <taxon>Eukaryota</taxon>
        <taxon>Fungi</taxon>
        <taxon>Fungi incertae sedis</taxon>
        <taxon>Microsporidia</taxon>
        <taxon>Nematocida</taxon>
    </lineage>
</organism>
<evidence type="ECO:0000256" key="1">
    <source>
        <dbReference type="ARBA" id="ARBA00022723"/>
    </source>
</evidence>
<sequence>NLPRLRDFQSSSVYEKTGIEHLVLRNLCGGRFSRGKEGVDSLLAFLGSAPISNLTLSMSIFDLAWAALYSSPCQGLNVRNLTIEDIKANDIGSLRTFIGGSDAMNIPRVSEVVLTFNLEANLTEGEFKSVLRWVATSFPRAKKVSINVANWGKLISYGTPGREVSVEHLRGLKIGGKPARLTCLWPKLTETKALSKTVKILAKDVIYLIPVAKYRDWTSGALFAHLTETAARHLPKNRYNPVGAFECPICLNTEEDMCAEQEKVPSVCLLECGHCVCLECLGGLIIKDGDGNTKKTACPMCRKAISGTALALLAEAPNGQLDLALAPIDKNLLKKHLSLIFEEETDPNAGGGATTIIPPGYYQTKPLVVTWRRFFVKALYICVFAMIYTLAGGDPLSNIYF</sequence>
<dbReference type="GeneID" id="93648624"/>
<feature type="domain" description="RING-type" evidence="5">
    <location>
        <begin position="247"/>
        <end position="302"/>
    </location>
</feature>
<protein>
    <recommendedName>
        <fullName evidence="5">RING-type domain-containing protein</fullName>
    </recommendedName>
</protein>
<evidence type="ECO:0000313" key="6">
    <source>
        <dbReference type="EMBL" id="OAG32199.1"/>
    </source>
</evidence>
<proteinExistence type="predicted"/>
<gene>
    <name evidence="6" type="ORF">NEDG_02274</name>
</gene>
<dbReference type="OrthoDB" id="6270329at2759"/>
<dbReference type="GO" id="GO:0008270">
    <property type="term" value="F:zinc ion binding"/>
    <property type="evidence" value="ECO:0007669"/>
    <property type="project" value="UniProtKB-KW"/>
</dbReference>
<reference evidence="6 7" key="1">
    <citation type="submission" date="2016-02" db="EMBL/GenBank/DDBJ databases">
        <title>Discovery of a natural microsporidian pathogen with a broad tissue tropism in Caenorhabditis elegans.</title>
        <authorList>
            <person name="Luallen R.J."/>
            <person name="Reinke A.W."/>
            <person name="Tong L."/>
            <person name="Botts M.R."/>
            <person name="Felix M.-A."/>
            <person name="Troemel E.R."/>
        </authorList>
    </citation>
    <scope>NUCLEOTIDE SEQUENCE [LARGE SCALE GENOMIC DNA]</scope>
    <source>
        <strain evidence="6 7">JUm2807</strain>
    </source>
</reference>
<dbReference type="PROSITE" id="PS00518">
    <property type="entry name" value="ZF_RING_1"/>
    <property type="match status" value="1"/>
</dbReference>
<accession>A0A177EMI7</accession>
<dbReference type="Gene3D" id="3.30.40.10">
    <property type="entry name" value="Zinc/RING finger domain, C3HC4 (zinc finger)"/>
    <property type="match status" value="1"/>
</dbReference>
<keyword evidence="7" id="KW-1185">Reference proteome</keyword>
<dbReference type="Proteomes" id="UP000185944">
    <property type="component" value="Unassembled WGS sequence"/>
</dbReference>
<dbReference type="InterPro" id="IPR001841">
    <property type="entry name" value="Znf_RING"/>
</dbReference>
<dbReference type="InterPro" id="IPR013083">
    <property type="entry name" value="Znf_RING/FYVE/PHD"/>
</dbReference>
<dbReference type="SMART" id="SM00184">
    <property type="entry name" value="RING"/>
    <property type="match status" value="1"/>
</dbReference>
<dbReference type="VEuPathDB" id="MicrosporidiaDB:NEDG_02274"/>
<keyword evidence="3" id="KW-0862">Zinc</keyword>
<dbReference type="RefSeq" id="XP_067545692.1">
    <property type="nucleotide sequence ID" value="XM_067689692.1"/>
</dbReference>
<dbReference type="SUPFAM" id="SSF57850">
    <property type="entry name" value="RING/U-box"/>
    <property type="match status" value="1"/>
</dbReference>
<evidence type="ECO:0000256" key="4">
    <source>
        <dbReference type="PROSITE-ProRule" id="PRU00175"/>
    </source>
</evidence>